<dbReference type="Proteomes" id="UP001062846">
    <property type="component" value="Chromosome 6"/>
</dbReference>
<dbReference type="EMBL" id="CM046393">
    <property type="protein sequence ID" value="KAI8550926.1"/>
    <property type="molecule type" value="Genomic_DNA"/>
</dbReference>
<organism evidence="1 2">
    <name type="scientific">Rhododendron molle</name>
    <name type="common">Chinese azalea</name>
    <name type="synonym">Azalea mollis</name>
    <dbReference type="NCBI Taxonomy" id="49168"/>
    <lineage>
        <taxon>Eukaryota</taxon>
        <taxon>Viridiplantae</taxon>
        <taxon>Streptophyta</taxon>
        <taxon>Embryophyta</taxon>
        <taxon>Tracheophyta</taxon>
        <taxon>Spermatophyta</taxon>
        <taxon>Magnoliopsida</taxon>
        <taxon>eudicotyledons</taxon>
        <taxon>Gunneridae</taxon>
        <taxon>Pentapetalae</taxon>
        <taxon>asterids</taxon>
        <taxon>Ericales</taxon>
        <taxon>Ericaceae</taxon>
        <taxon>Ericoideae</taxon>
        <taxon>Rhodoreae</taxon>
        <taxon>Rhododendron</taxon>
    </lineage>
</organism>
<name>A0ACC0NDJ9_RHOML</name>
<sequence length="325" mass="37864">MVVFSVFPLKFSKKGLKEKVYLSWTVLVHSNLHKARYSFKCLAGIFWVRVLFFALDVRFLIPSISYLLYQRTDVSRAISCYVVLADILLDWILRCHQLNLLVAATTEIERRLSAPATSKHICPSGRSCWRRQRLLRFLVDLASVAGNCSKTKTWIRFQSEWVTEPGPFLIITNMSPNYPIFRAYCLLSLLVGYERHSQEKGRTIWILIRHGSEVWPVRVVNNFLQDGGFLIFDAIILNEDDVEIMYNWSFLFNAYWQKWYPAQALFGLWFAGIRRVDVIVTVLQCGHVVTGFWSQMLLDFILVVALLQLYVFVFNSWCVCYLAGR</sequence>
<reference evidence="1" key="1">
    <citation type="submission" date="2022-02" db="EMBL/GenBank/DDBJ databases">
        <title>Plant Genome Project.</title>
        <authorList>
            <person name="Zhang R.-G."/>
        </authorList>
    </citation>
    <scope>NUCLEOTIDE SEQUENCE</scope>
    <source>
        <strain evidence="1">AT1</strain>
    </source>
</reference>
<comment type="caution">
    <text evidence="1">The sequence shown here is derived from an EMBL/GenBank/DDBJ whole genome shotgun (WGS) entry which is preliminary data.</text>
</comment>
<proteinExistence type="predicted"/>
<protein>
    <submittedName>
        <fullName evidence="1">Uncharacterized protein</fullName>
    </submittedName>
</protein>
<gene>
    <name evidence="1" type="ORF">RHMOL_Rhmol06G0145300</name>
</gene>
<evidence type="ECO:0000313" key="2">
    <source>
        <dbReference type="Proteomes" id="UP001062846"/>
    </source>
</evidence>
<keyword evidence="2" id="KW-1185">Reference proteome</keyword>
<accession>A0ACC0NDJ9</accession>
<evidence type="ECO:0000313" key="1">
    <source>
        <dbReference type="EMBL" id="KAI8550926.1"/>
    </source>
</evidence>